<dbReference type="InterPro" id="IPR011545">
    <property type="entry name" value="DEAD/DEAH_box_helicase_dom"/>
</dbReference>
<evidence type="ECO:0000259" key="4">
    <source>
        <dbReference type="PROSITE" id="PS51192"/>
    </source>
</evidence>
<keyword evidence="2" id="KW-0067">ATP-binding</keyword>
<sequence>MTKRPPSPESLQLLKRRKEESSLYPAKDQWPEPFKELYTIHFRLNSYFTFLSSRKHVITTFDLLKEAPEKVIKRKLQVIDLARIKALIPDDVVFDYFDQNQFVLEEKHFTWKDGFKQKDNDIFELKDDDGKTKPFKQLLIFEFIDGDLTKSRTSTTFKTQMKAPQYSAGSIKKLIVQRGNKFTLAVGKFLNDCHQENVDPWTKLNELAESFVPHKFEFVDPIHEMEVGSSQIDSDENRPTMNQLVRRLKHARFYKGQIPSNGEFFLTPRSAQYSKLTFELSPMLKKALRDSKGIDKFYSHQAEAMNMIYEGKNVIVSTSTSSGKSLIYQVPVLDALEKDPCVTSMYIFPTKALAQDQKRSLRDLLNLMPGLSKLVVETYDGDAEKDHRQFVRSNASIIFTNPDMLHTSILPNHRYWQRFLRNLRYVVIDELHMYKALFGSHVALIMRRLRRICALFGNRNLLFISCSATLKDPSSHMHNIFGTPPEDIYHVSQDGSPSGGKHLIAWNPPLVDPGNPLSDRMNFISESARLVIELVKNNVRTIVFCVIRRTVELVMKEIRQLLKNQDQTGLLGQVMSYRGGYSAADRRKIEQQMFHGNLKAIISTNALELGIDIGSLDAVVMCGFPISIANFHQQSGRAGRRNKDSLTLLVAADDPVSQHYMSHPDELIKTEYPDLAIDFENVLVLEGHLQCAAYEIPLAKDLKLEEPFFCDYKKLEEVVERRLILDASDNRYHCNPRYLPWPSAKVSIRAVEEDRFAVVDVTNGRNVVIEEIEASRTTYTLYDGGIFIHQGLPYLIRDFDPDERYAKVERVNVDWTTSQRDFTNVDPLEIEKIRSINTSDVPIYFGTVETTMVVFGYFKLDRRNQILDAVEVHNPPVKYKSKGLWIDVPEKALEYIHSKSLNAPGGIHAAQHAIINMLPLFILSGLNEIQTECKAPEKEFAHRETKRKRPARLIIFDSKGGQFGSGLSTKAFDNIDIILEQALKTLLECDCEWGCPKCCAAANCKENSLVLSKYAAIIIIAVILGRTIDLDSFPDGPEPNMPEVSIETIRPANEFGMVKYAPDLEIIDFKSASQPLQPLPKEEEVVYVDREERRARKELEEETEKRNEDGEILVKQEPK</sequence>
<protein>
    <submittedName>
        <fullName evidence="6">DEKNAAC103638</fullName>
    </submittedName>
</protein>
<dbReference type="OrthoDB" id="18781at2759"/>
<dbReference type="GO" id="GO:0005524">
    <property type="term" value="F:ATP binding"/>
    <property type="evidence" value="ECO:0007669"/>
    <property type="project" value="UniProtKB-KW"/>
</dbReference>
<dbReference type="InterPro" id="IPR018973">
    <property type="entry name" value="MZB"/>
</dbReference>
<feature type="region of interest" description="Disordered" evidence="3">
    <location>
        <begin position="1"/>
        <end position="20"/>
    </location>
</feature>
<dbReference type="GO" id="GO:0006289">
    <property type="term" value="P:nucleotide-excision repair"/>
    <property type="evidence" value="ECO:0007669"/>
    <property type="project" value="TreeGrafter"/>
</dbReference>
<dbReference type="FunCoup" id="A0A448YNE3">
    <property type="interactions" value="97"/>
</dbReference>
<dbReference type="Pfam" id="PF22982">
    <property type="entry name" value="WHD_HRQ1"/>
    <property type="match status" value="1"/>
</dbReference>
<name>A0A448YNE3_BRENA</name>
<dbReference type="PANTHER" id="PTHR47957">
    <property type="entry name" value="ATP-DEPENDENT HELICASE HRQ1"/>
    <property type="match status" value="1"/>
</dbReference>
<dbReference type="PROSITE" id="PS51192">
    <property type="entry name" value="HELICASE_ATP_BIND_1"/>
    <property type="match status" value="1"/>
</dbReference>
<organism evidence="6 7">
    <name type="scientific">Brettanomyces naardenensis</name>
    <name type="common">Yeast</name>
    <dbReference type="NCBI Taxonomy" id="13370"/>
    <lineage>
        <taxon>Eukaryota</taxon>
        <taxon>Fungi</taxon>
        <taxon>Dikarya</taxon>
        <taxon>Ascomycota</taxon>
        <taxon>Saccharomycotina</taxon>
        <taxon>Pichiomycetes</taxon>
        <taxon>Pichiales</taxon>
        <taxon>Pichiaceae</taxon>
        <taxon>Brettanomyces</taxon>
    </lineage>
</organism>
<feature type="domain" description="Helicase C-terminal" evidence="5">
    <location>
        <begin position="516"/>
        <end position="683"/>
    </location>
</feature>
<dbReference type="Pfam" id="PF00271">
    <property type="entry name" value="Helicase_C"/>
    <property type="match status" value="1"/>
</dbReference>
<evidence type="ECO:0000256" key="1">
    <source>
        <dbReference type="ARBA" id="ARBA00022741"/>
    </source>
</evidence>
<dbReference type="CDD" id="cd17923">
    <property type="entry name" value="DEXHc_Hrq1-like"/>
    <property type="match status" value="1"/>
</dbReference>
<dbReference type="GO" id="GO:0043138">
    <property type="term" value="F:3'-5' DNA helicase activity"/>
    <property type="evidence" value="ECO:0007669"/>
    <property type="project" value="TreeGrafter"/>
</dbReference>
<proteinExistence type="predicted"/>
<keyword evidence="1" id="KW-0547">Nucleotide-binding</keyword>
<keyword evidence="7" id="KW-1185">Reference proteome</keyword>
<dbReference type="InterPro" id="IPR001650">
    <property type="entry name" value="Helicase_C-like"/>
</dbReference>
<evidence type="ECO:0000259" key="5">
    <source>
        <dbReference type="PROSITE" id="PS51194"/>
    </source>
</evidence>
<dbReference type="Pfam" id="PF00270">
    <property type="entry name" value="DEAD"/>
    <property type="match status" value="1"/>
</dbReference>
<dbReference type="GO" id="GO:0003676">
    <property type="term" value="F:nucleic acid binding"/>
    <property type="evidence" value="ECO:0007669"/>
    <property type="project" value="InterPro"/>
</dbReference>
<dbReference type="PROSITE" id="PS51194">
    <property type="entry name" value="HELICASE_CTER"/>
    <property type="match status" value="1"/>
</dbReference>
<dbReference type="EMBL" id="CAACVR010000023">
    <property type="protein sequence ID" value="VEU22407.1"/>
    <property type="molecule type" value="Genomic_DNA"/>
</dbReference>
<dbReference type="SMART" id="SM00490">
    <property type="entry name" value="HELICc"/>
    <property type="match status" value="1"/>
</dbReference>
<dbReference type="AlphaFoldDB" id="A0A448YNE3"/>
<evidence type="ECO:0000256" key="3">
    <source>
        <dbReference type="SAM" id="MobiDB-lite"/>
    </source>
</evidence>
<dbReference type="SMART" id="SM00487">
    <property type="entry name" value="DEXDc"/>
    <property type="match status" value="1"/>
</dbReference>
<feature type="domain" description="Helicase ATP-binding" evidence="4">
    <location>
        <begin position="305"/>
        <end position="488"/>
    </location>
</feature>
<dbReference type="PANTHER" id="PTHR47957:SF3">
    <property type="entry name" value="ATP-DEPENDENT HELICASE HRQ1"/>
    <property type="match status" value="1"/>
</dbReference>
<dbReference type="GO" id="GO:0005634">
    <property type="term" value="C:nucleus"/>
    <property type="evidence" value="ECO:0007669"/>
    <property type="project" value="TreeGrafter"/>
</dbReference>
<dbReference type="SUPFAM" id="SSF52540">
    <property type="entry name" value="P-loop containing nucleoside triphosphate hydrolases"/>
    <property type="match status" value="1"/>
</dbReference>
<evidence type="ECO:0000256" key="2">
    <source>
        <dbReference type="ARBA" id="ARBA00022840"/>
    </source>
</evidence>
<evidence type="ECO:0000313" key="7">
    <source>
        <dbReference type="Proteomes" id="UP000290900"/>
    </source>
</evidence>
<gene>
    <name evidence="6" type="ORF">BRENAR_LOCUS3138</name>
</gene>
<reference evidence="6 7" key="1">
    <citation type="submission" date="2018-12" db="EMBL/GenBank/DDBJ databases">
        <authorList>
            <person name="Tiukova I."/>
            <person name="Dainat J."/>
        </authorList>
    </citation>
    <scope>NUCLEOTIDE SEQUENCE [LARGE SCALE GENOMIC DNA]</scope>
</reference>
<dbReference type="FunFam" id="3.40.50.300:FF:001137">
    <property type="entry name" value="DEAD/DEAH box helicase"/>
    <property type="match status" value="1"/>
</dbReference>
<dbReference type="Proteomes" id="UP000290900">
    <property type="component" value="Unassembled WGS sequence"/>
</dbReference>
<feature type="region of interest" description="Disordered" evidence="3">
    <location>
        <begin position="1094"/>
        <end position="1119"/>
    </location>
</feature>
<dbReference type="Gene3D" id="3.40.50.300">
    <property type="entry name" value="P-loop containing nucleotide triphosphate hydrolases"/>
    <property type="match status" value="2"/>
</dbReference>
<dbReference type="InterPro" id="IPR055227">
    <property type="entry name" value="HRQ1_WHD"/>
</dbReference>
<accession>A0A448YNE3</accession>
<evidence type="ECO:0000313" key="6">
    <source>
        <dbReference type="EMBL" id="VEU22407.1"/>
    </source>
</evidence>
<dbReference type="InParanoid" id="A0A448YNE3"/>
<dbReference type="Pfam" id="PF09369">
    <property type="entry name" value="MZB"/>
    <property type="match status" value="1"/>
</dbReference>
<dbReference type="GO" id="GO:0036297">
    <property type="term" value="P:interstrand cross-link repair"/>
    <property type="evidence" value="ECO:0007669"/>
    <property type="project" value="TreeGrafter"/>
</dbReference>
<dbReference type="InterPro" id="IPR027417">
    <property type="entry name" value="P-loop_NTPase"/>
</dbReference>
<dbReference type="CDD" id="cd18797">
    <property type="entry name" value="SF2_C_Hrq"/>
    <property type="match status" value="1"/>
</dbReference>
<dbReference type="InterPro" id="IPR014001">
    <property type="entry name" value="Helicase_ATP-bd"/>
</dbReference>